<reference evidence="1" key="1">
    <citation type="submission" date="2018-06" db="EMBL/GenBank/DDBJ databases">
        <authorList>
            <person name="O'Rourke A."/>
        </authorList>
    </citation>
    <scope>NUCLEOTIDE SEQUENCE</scope>
    <source>
        <strain evidence="1">132550021-3</strain>
    </source>
</reference>
<dbReference type="AlphaFoldDB" id="A0AAW4QAZ5"/>
<organism evidence="1 2">
    <name type="scientific">Ralstonia pickettii</name>
    <name type="common">Burkholderia pickettii</name>
    <dbReference type="NCBI Taxonomy" id="329"/>
    <lineage>
        <taxon>Bacteria</taxon>
        <taxon>Pseudomonadati</taxon>
        <taxon>Pseudomonadota</taxon>
        <taxon>Betaproteobacteria</taxon>
        <taxon>Burkholderiales</taxon>
        <taxon>Burkholderiaceae</taxon>
        <taxon>Ralstonia</taxon>
    </lineage>
</organism>
<name>A0AAW4QAZ5_RALPI</name>
<comment type="caution">
    <text evidence="1">The sequence shown here is derived from an EMBL/GenBank/DDBJ whole genome shotgun (WGS) entry which is preliminary data.</text>
</comment>
<dbReference type="RefSeq" id="WP_063834454.1">
    <property type="nucleotide sequence ID" value="NZ_JAYMZP010000006.1"/>
</dbReference>
<evidence type="ECO:0000313" key="1">
    <source>
        <dbReference type="EMBL" id="MBX3892815.1"/>
    </source>
</evidence>
<dbReference type="EMBL" id="QGBI01000029">
    <property type="protein sequence ID" value="MBX3892815.1"/>
    <property type="molecule type" value="Genomic_DNA"/>
</dbReference>
<evidence type="ECO:0000313" key="2">
    <source>
        <dbReference type="Proteomes" id="UP001199322"/>
    </source>
</evidence>
<protein>
    <submittedName>
        <fullName evidence="1">Uncharacterized protein</fullName>
    </submittedName>
</protein>
<accession>A0AAW4QAZ5</accession>
<sequence>MNMKNLAGNSVSIFLFRFVLHGDGINFVLNESIAEDMYRDIDEKIKPLVHACCETLLRYRHLSVGNTIMDGNILEDGQFEVMLSRGLGRHFAEKEKQHLFQDAKRIADLLAEVMDRTTQALNQGKHVSQPLKQFPQSPKKIRKGLEALAQEKHLAAELQWLAEGKSIRPGLKQLRADDLPAGVVASRGYDHRGHCLVLDHDTLGELGRIVLINVRDDQMLMQAELCTGGENLQDPIVKQKRKILEAVVSTVNNCFDGIER</sequence>
<dbReference type="Proteomes" id="UP001199322">
    <property type="component" value="Unassembled WGS sequence"/>
</dbReference>
<proteinExistence type="predicted"/>
<gene>
    <name evidence="1" type="ORF">DEE74_23385</name>
</gene>